<dbReference type="RefSeq" id="WP_023173251.1">
    <property type="nucleotide sequence ID" value="NC_022600.1"/>
</dbReference>
<feature type="compositionally biased region" description="Acidic residues" evidence="1">
    <location>
        <begin position="379"/>
        <end position="398"/>
    </location>
</feature>
<feature type="region of interest" description="Disordered" evidence="1">
    <location>
        <begin position="332"/>
        <end position="351"/>
    </location>
</feature>
<feature type="compositionally biased region" description="Acidic residues" evidence="1">
    <location>
        <begin position="434"/>
        <end position="448"/>
    </location>
</feature>
<evidence type="ECO:0000313" key="3">
    <source>
        <dbReference type="Proteomes" id="UP000017396"/>
    </source>
</evidence>
<dbReference type="EMBL" id="CP003587">
    <property type="protein sequence ID" value="AGY58126.1"/>
    <property type="molecule type" value="Genomic_DNA"/>
</dbReference>
<accession>U5QGQ5</accession>
<feature type="compositionally biased region" description="Acidic residues" evidence="1">
    <location>
        <begin position="408"/>
        <end position="425"/>
    </location>
</feature>
<feature type="region of interest" description="Disordered" evidence="1">
    <location>
        <begin position="365"/>
        <end position="472"/>
    </location>
</feature>
<evidence type="ECO:0000313" key="2">
    <source>
        <dbReference type="EMBL" id="AGY58126.1"/>
    </source>
</evidence>
<organism evidence="2 3">
    <name type="scientific">Gloeobacter kilaueensis (strain ATCC BAA-2537 / CCAP 1431/1 / ULC 316 / JS1)</name>
    <dbReference type="NCBI Taxonomy" id="1183438"/>
    <lineage>
        <taxon>Bacteria</taxon>
        <taxon>Bacillati</taxon>
        <taxon>Cyanobacteriota</taxon>
        <taxon>Cyanophyceae</taxon>
        <taxon>Gloeobacterales</taxon>
        <taxon>Gloeobacteraceae</taxon>
        <taxon>Gloeobacter</taxon>
    </lineage>
</organism>
<dbReference type="AlphaFoldDB" id="U5QGQ5"/>
<keyword evidence="3" id="KW-1185">Reference proteome</keyword>
<dbReference type="STRING" id="1183438.GKIL_1880"/>
<gene>
    <name evidence="2" type="ORF">GKIL_1880</name>
</gene>
<dbReference type="HOGENOM" id="CLU_578422_0_0_3"/>
<reference evidence="2 3" key="1">
    <citation type="journal article" date="2013" name="PLoS ONE">
        <title>Cultivation and Complete Genome Sequencing of Gloeobacter kilaueensis sp. nov., from a Lava Cave in Kilauea Caldera, Hawai'i.</title>
        <authorList>
            <person name="Saw J.H."/>
            <person name="Schatz M."/>
            <person name="Brown M.V."/>
            <person name="Kunkel D.D."/>
            <person name="Foster J.S."/>
            <person name="Shick H."/>
            <person name="Christensen S."/>
            <person name="Hou S."/>
            <person name="Wan X."/>
            <person name="Donachie S.P."/>
        </authorList>
    </citation>
    <scope>NUCLEOTIDE SEQUENCE [LARGE SCALE GENOMIC DNA]</scope>
    <source>
        <strain evidence="3">JS</strain>
    </source>
</reference>
<dbReference type="KEGG" id="glj:GKIL_1880"/>
<name>U5QGQ5_GLOK1</name>
<feature type="compositionally biased region" description="Acidic residues" evidence="1">
    <location>
        <begin position="462"/>
        <end position="472"/>
    </location>
</feature>
<proteinExistence type="predicted"/>
<protein>
    <submittedName>
        <fullName evidence="2">Uncharacterized protein</fullName>
    </submittedName>
</protein>
<feature type="compositionally biased region" description="Basic and acidic residues" evidence="1">
    <location>
        <begin position="1"/>
        <end position="15"/>
    </location>
</feature>
<dbReference type="Proteomes" id="UP000017396">
    <property type="component" value="Chromosome"/>
</dbReference>
<feature type="region of interest" description="Disordered" evidence="1">
    <location>
        <begin position="1"/>
        <end position="32"/>
    </location>
</feature>
<sequence>MFQDHGYKGENDRNEQQQAREPLRGPNGEAIDKTEAFLDYLGDKNQLSDLRTPSDNPLSPNYVDPQFRYIPDPAADPHEGGGYLDMKHFTSAATIAQNLPSFLGPVVRSHIAEGLGAAKEAEQFVRDRIDDLTGGRTDLGNGSGWHHSDFESNQAGAEFGARYSEDPRPMQQKMAEFLEQRAEGGHPNEVDQFFGGHPGRAIDAATEAPWNLVEAGQAAAQGDWSTAGVQTQNFFGNVGEAISETFQTPFAGLDNTVLAAQQTVLDGAQAISDEADEHIAQPLQDFFHEVSDQAQQFGDAAGQWADNIDLNQLQESAGEAVDNFIVAPLENFFGGEAPPDDPEANEAQSGLGGLVDGAAEMVSDWFTGGDEQPDAAPADPDDAQVADLDPDGIEDGQSLEDGFSGAYDEAETETWSEEPILDDEQNNQSWSADQEADAQIDEWSEEPAMDLIAEEPLGADGPPEDEGEVPVE</sequence>
<evidence type="ECO:0000256" key="1">
    <source>
        <dbReference type="SAM" id="MobiDB-lite"/>
    </source>
</evidence>